<evidence type="ECO:0000256" key="2">
    <source>
        <dbReference type="ARBA" id="ARBA00012865"/>
    </source>
</evidence>
<dbReference type="Gene3D" id="3.40.710.10">
    <property type="entry name" value="DD-peptidase/beta-lactamase superfamily"/>
    <property type="match status" value="1"/>
</dbReference>
<feature type="signal peptide" evidence="7">
    <location>
        <begin position="1"/>
        <end position="27"/>
    </location>
</feature>
<dbReference type="GO" id="GO:0030655">
    <property type="term" value="P:beta-lactam antibiotic catabolic process"/>
    <property type="evidence" value="ECO:0007669"/>
    <property type="project" value="InterPro"/>
</dbReference>
<feature type="chain" id="PRO_5001500585" description="Beta-lactamase" evidence="7">
    <location>
        <begin position="28"/>
        <end position="323"/>
    </location>
</feature>
<dbReference type="AlphaFoldDB" id="A0A021VVK2"/>
<evidence type="ECO:0000256" key="6">
    <source>
        <dbReference type="SAM" id="MobiDB-lite"/>
    </source>
</evidence>
<evidence type="ECO:0000256" key="7">
    <source>
        <dbReference type="SAM" id="SignalP"/>
    </source>
</evidence>
<comment type="caution">
    <text evidence="9">The sequence shown here is derived from an EMBL/GenBank/DDBJ whole genome shotgun (WGS) entry which is preliminary data.</text>
</comment>
<evidence type="ECO:0000256" key="5">
    <source>
        <dbReference type="RuleBase" id="RU361140"/>
    </source>
</evidence>
<name>A0A021VVK2_9CELL</name>
<dbReference type="PROSITE" id="PS00146">
    <property type="entry name" value="BETA_LACTAMASE_A"/>
    <property type="match status" value="1"/>
</dbReference>
<protein>
    <recommendedName>
        <fullName evidence="2 5">Beta-lactamase</fullName>
        <ecNumber evidence="2 5">3.5.2.6</ecNumber>
    </recommendedName>
</protein>
<dbReference type="EMBL" id="AXCW01000050">
    <property type="protein sequence ID" value="EYR64075.1"/>
    <property type="molecule type" value="Genomic_DNA"/>
</dbReference>
<evidence type="ECO:0000256" key="4">
    <source>
        <dbReference type="ARBA" id="ARBA00023251"/>
    </source>
</evidence>
<keyword evidence="7" id="KW-0732">Signal</keyword>
<keyword evidence="10" id="KW-1185">Reference proteome</keyword>
<feature type="region of interest" description="Disordered" evidence="6">
    <location>
        <begin position="27"/>
        <end position="56"/>
    </location>
</feature>
<keyword evidence="3 5" id="KW-0378">Hydrolase</keyword>
<feature type="domain" description="Beta-lactamase class A catalytic" evidence="8">
    <location>
        <begin position="81"/>
        <end position="295"/>
    </location>
</feature>
<evidence type="ECO:0000313" key="10">
    <source>
        <dbReference type="Proteomes" id="UP000019753"/>
    </source>
</evidence>
<proteinExistence type="inferred from homology"/>
<dbReference type="NCBIfam" id="NF033103">
    <property type="entry name" value="bla_class_A"/>
    <property type="match status" value="1"/>
</dbReference>
<dbReference type="Proteomes" id="UP000019753">
    <property type="component" value="Unassembled WGS sequence"/>
</dbReference>
<evidence type="ECO:0000313" key="9">
    <source>
        <dbReference type="EMBL" id="EYR64075.1"/>
    </source>
</evidence>
<keyword evidence="4 5" id="KW-0046">Antibiotic resistance</keyword>
<dbReference type="PANTHER" id="PTHR35333">
    <property type="entry name" value="BETA-LACTAMASE"/>
    <property type="match status" value="1"/>
</dbReference>
<dbReference type="PROSITE" id="PS51257">
    <property type="entry name" value="PROKAR_LIPOPROTEIN"/>
    <property type="match status" value="1"/>
</dbReference>
<dbReference type="PRINTS" id="PR00118">
    <property type="entry name" value="BLACTAMASEA"/>
</dbReference>
<dbReference type="InterPro" id="IPR045155">
    <property type="entry name" value="Beta-lactam_cat"/>
</dbReference>
<reference evidence="9 10" key="1">
    <citation type="submission" date="2014-01" db="EMBL/GenBank/DDBJ databases">
        <title>Actinotalea ferrariae CF5-4.</title>
        <authorList>
            <person name="Chen F."/>
            <person name="Li Y."/>
            <person name="Wang G."/>
        </authorList>
    </citation>
    <scope>NUCLEOTIDE SEQUENCE [LARGE SCALE GENOMIC DNA]</scope>
    <source>
        <strain evidence="9 10">CF5-4</strain>
    </source>
</reference>
<accession>A0A021VVK2</accession>
<dbReference type="EC" id="3.5.2.6" evidence="2 5"/>
<dbReference type="InterPro" id="IPR023650">
    <property type="entry name" value="Beta-lactam_class-A_AS"/>
</dbReference>
<dbReference type="SUPFAM" id="SSF56601">
    <property type="entry name" value="beta-lactamase/transpeptidase-like"/>
    <property type="match status" value="1"/>
</dbReference>
<dbReference type="InterPro" id="IPR012338">
    <property type="entry name" value="Beta-lactam/transpept-like"/>
</dbReference>
<dbReference type="InterPro" id="IPR000871">
    <property type="entry name" value="Beta-lactam_class-A"/>
</dbReference>
<organism evidence="9 10">
    <name type="scientific">Actinotalea ferrariae CF5-4</name>
    <dbReference type="NCBI Taxonomy" id="948458"/>
    <lineage>
        <taxon>Bacteria</taxon>
        <taxon>Bacillati</taxon>
        <taxon>Actinomycetota</taxon>
        <taxon>Actinomycetes</taxon>
        <taxon>Micrococcales</taxon>
        <taxon>Cellulomonadaceae</taxon>
        <taxon>Actinotalea</taxon>
    </lineage>
</organism>
<sequence>MSGRPRVLGLTLAVGLLVLTGAGCASPAPPTGPAGGGSTPEAIAEVTREPTSEQTSEVAAETVVDVPALADLEASFDARLGVVAVDTGSGRRVEHRADERFAYASTIKALLAAAVLDSTTDEELDEVIRFTSSDLVTYSPVTEDRVGEGMTRRELADAAVRFSDNTAANLLLEDLGGPEALARALRAVGDDVTLPVRTEPALNEAVPGDDRDTSTPRALAASLRAFAVDDALSATDRQVLNGWLQGNTTGDELIRAGVPAGWLVGDKTGSGGYGTRNDIAVITPPGRPPIVLAVLSDKGEVDAESDPALIAAATRVALEALAP</sequence>
<dbReference type="GO" id="GO:0008800">
    <property type="term" value="F:beta-lactamase activity"/>
    <property type="evidence" value="ECO:0007669"/>
    <property type="project" value="UniProtKB-UniRule"/>
</dbReference>
<dbReference type="Pfam" id="PF13354">
    <property type="entry name" value="Beta-lactamase2"/>
    <property type="match status" value="1"/>
</dbReference>
<dbReference type="GO" id="GO:0046677">
    <property type="term" value="P:response to antibiotic"/>
    <property type="evidence" value="ECO:0007669"/>
    <property type="project" value="UniProtKB-UniRule"/>
</dbReference>
<evidence type="ECO:0000256" key="1">
    <source>
        <dbReference type="ARBA" id="ARBA00009009"/>
    </source>
</evidence>
<comment type="catalytic activity">
    <reaction evidence="5">
        <text>a beta-lactam + H2O = a substituted beta-amino acid</text>
        <dbReference type="Rhea" id="RHEA:20401"/>
        <dbReference type="ChEBI" id="CHEBI:15377"/>
        <dbReference type="ChEBI" id="CHEBI:35627"/>
        <dbReference type="ChEBI" id="CHEBI:140347"/>
        <dbReference type="EC" id="3.5.2.6"/>
    </reaction>
</comment>
<comment type="similarity">
    <text evidence="1 5">Belongs to the class-A beta-lactamase family.</text>
</comment>
<evidence type="ECO:0000259" key="8">
    <source>
        <dbReference type="Pfam" id="PF13354"/>
    </source>
</evidence>
<gene>
    <name evidence="9" type="ORF">N866_15995</name>
</gene>
<dbReference type="PANTHER" id="PTHR35333:SF3">
    <property type="entry name" value="BETA-LACTAMASE-TYPE TRANSPEPTIDASE FOLD CONTAINING PROTEIN"/>
    <property type="match status" value="1"/>
</dbReference>
<evidence type="ECO:0000256" key="3">
    <source>
        <dbReference type="ARBA" id="ARBA00022801"/>
    </source>
</evidence>